<keyword evidence="4" id="KW-1185">Reference proteome</keyword>
<dbReference type="EMBL" id="JBGEHV010000052">
    <property type="protein sequence ID" value="MEY8042261.1"/>
    <property type="molecule type" value="Genomic_DNA"/>
</dbReference>
<dbReference type="Proteomes" id="UP001564626">
    <property type="component" value="Unassembled WGS sequence"/>
</dbReference>
<evidence type="ECO:0000259" key="2">
    <source>
        <dbReference type="PROSITE" id="PS50043"/>
    </source>
</evidence>
<dbReference type="SUPFAM" id="SSF52540">
    <property type="entry name" value="P-loop containing nucleoside triphosphate hydrolases"/>
    <property type="match status" value="1"/>
</dbReference>
<feature type="domain" description="HTH luxR-type" evidence="2">
    <location>
        <begin position="754"/>
        <end position="819"/>
    </location>
</feature>
<dbReference type="InterPro" id="IPR027417">
    <property type="entry name" value="P-loop_NTPase"/>
</dbReference>
<name>A0ABV4CMF6_9PSEU</name>
<keyword evidence="1" id="KW-0238">DNA-binding</keyword>
<evidence type="ECO:0000256" key="1">
    <source>
        <dbReference type="ARBA" id="ARBA00023125"/>
    </source>
</evidence>
<reference evidence="3 4" key="1">
    <citation type="submission" date="2024-08" db="EMBL/GenBank/DDBJ databases">
        <title>Genome mining of Saccharopolyspora cebuensis PGLac3 from Nigerian medicinal plant.</title>
        <authorList>
            <person name="Ezeobiora C.E."/>
            <person name="Igbokwe N.H."/>
            <person name="Amin D.H."/>
            <person name="Mendie U.E."/>
        </authorList>
    </citation>
    <scope>NUCLEOTIDE SEQUENCE [LARGE SCALE GENOMIC DNA]</scope>
    <source>
        <strain evidence="3 4">PGLac3</strain>
    </source>
</reference>
<dbReference type="PROSITE" id="PS00622">
    <property type="entry name" value="HTH_LUXR_1"/>
    <property type="match status" value="1"/>
</dbReference>
<evidence type="ECO:0000313" key="3">
    <source>
        <dbReference type="EMBL" id="MEY8042261.1"/>
    </source>
</evidence>
<dbReference type="PANTHER" id="PTHR43214">
    <property type="entry name" value="TWO-COMPONENT RESPONSE REGULATOR"/>
    <property type="match status" value="1"/>
</dbReference>
<comment type="caution">
    <text evidence="3">The sequence shown here is derived from an EMBL/GenBank/DDBJ whole genome shotgun (WGS) entry which is preliminary data.</text>
</comment>
<dbReference type="Gene3D" id="1.10.10.10">
    <property type="entry name" value="Winged helix-like DNA-binding domain superfamily/Winged helix DNA-binding domain"/>
    <property type="match status" value="1"/>
</dbReference>
<protein>
    <submittedName>
        <fullName evidence="3">LuxR C-terminal-related transcriptional regulator</fullName>
    </submittedName>
</protein>
<dbReference type="InterPro" id="IPR000792">
    <property type="entry name" value="Tscrpt_reg_LuxR_C"/>
</dbReference>
<dbReference type="CDD" id="cd06170">
    <property type="entry name" value="LuxR_C_like"/>
    <property type="match status" value="1"/>
</dbReference>
<dbReference type="InterPro" id="IPR039420">
    <property type="entry name" value="WalR-like"/>
</dbReference>
<dbReference type="Pfam" id="PF00196">
    <property type="entry name" value="GerE"/>
    <property type="match status" value="1"/>
</dbReference>
<gene>
    <name evidence="3" type="ORF">AB8O55_22840</name>
</gene>
<dbReference type="SUPFAM" id="SSF46894">
    <property type="entry name" value="C-terminal effector domain of the bipartite response regulators"/>
    <property type="match status" value="1"/>
</dbReference>
<dbReference type="SMART" id="SM00421">
    <property type="entry name" value="HTH_LUXR"/>
    <property type="match status" value="1"/>
</dbReference>
<accession>A0ABV4CMF6</accession>
<dbReference type="PRINTS" id="PR00038">
    <property type="entry name" value="HTHLUXR"/>
</dbReference>
<organism evidence="3 4">
    <name type="scientific">Saccharopolyspora cebuensis</name>
    <dbReference type="NCBI Taxonomy" id="418759"/>
    <lineage>
        <taxon>Bacteria</taxon>
        <taxon>Bacillati</taxon>
        <taxon>Actinomycetota</taxon>
        <taxon>Actinomycetes</taxon>
        <taxon>Pseudonocardiales</taxon>
        <taxon>Pseudonocardiaceae</taxon>
        <taxon>Saccharopolyspora</taxon>
    </lineage>
</organism>
<dbReference type="PROSITE" id="PS50043">
    <property type="entry name" value="HTH_LUXR_2"/>
    <property type="match status" value="1"/>
</dbReference>
<dbReference type="InterPro" id="IPR036388">
    <property type="entry name" value="WH-like_DNA-bd_sf"/>
</dbReference>
<sequence>MPQRTASTADLTAAGLLAAISADPGAPLRAGILGPGGYGKTALLDRIARTYRGAGVPVSAADGDGADGDGAVLVDDAHRLDGAALGRLRELARRPGARLVVTYRPGPRPAALTALLDELGAPVLLTALGPEEIGARARGTFDDAVPEAWVEWTRRVTGGVPRLVSRLLAAQAPGPPRTEVPARALDQFLPDFEQLGEPGRDCLTALATGAAAHPDLLAGVLDLDPGTAVAALAAIRAAGLVDADDALVPVVRPAALRLTPWERRLRVVRRLVEVQRARGGAVLGLVAPLLGAEVALLPEATLAAAFEQAAEEALRDAPQLAGRLLDAAVSAGTPAAALTARRARAAAVAGQLDEALRLADQVLVDEDAADRVLGVRVAVSVLAHRGLPARSAELCRWSAEHLRWPGDRAYAAVGLLGVGRLDEARELLGSAPDPGPPTSLSGAAAQLAEGVRESVSGTATAAMSALVRAASLAEPIGQEVPVPETPAAVAAQVGLHCGELDLARATLRRAVDAGAGGALLHTRHRLLAAWLPLVEGDTVTARTQLATATEGRAEPAARDRLLATAVEIGIANRDNDVAALTAARGPARQAVAEHPVDLFALLPLGEFVVAAARLRDQEWIAPYLAEARALLDRLGNPPLWSAPLIWRCLQAAVVQEEHDRAARHAAELAGLAHHNPLAAALAEAAGTWLRVLGGRVDRDEAERSARGLHAAGYAWDGARLAGQAAIRTTDRRAMTALLECARALQGKPPRPRTMRGGEEPLSEREKEVAELVIAGLTYKQVGKRLFISAKTVEHHVSRMKNRLGCASREELLTRLRELVG</sequence>
<dbReference type="InterPro" id="IPR016032">
    <property type="entry name" value="Sig_transdc_resp-reg_C-effctor"/>
</dbReference>
<dbReference type="RefSeq" id="WP_369775358.1">
    <property type="nucleotide sequence ID" value="NZ_JBGEHV010000052.1"/>
</dbReference>
<evidence type="ECO:0000313" key="4">
    <source>
        <dbReference type="Proteomes" id="UP001564626"/>
    </source>
</evidence>
<proteinExistence type="predicted"/>